<keyword evidence="2" id="KW-0479">Metal-binding</keyword>
<evidence type="ECO:0000256" key="5">
    <source>
        <dbReference type="ARBA" id="ARBA00023015"/>
    </source>
</evidence>
<dbReference type="PROSITE" id="PS00028">
    <property type="entry name" value="ZINC_FINGER_C2H2_1"/>
    <property type="match status" value="1"/>
</dbReference>
<dbReference type="EMBL" id="CDHN01000001">
    <property type="protein sequence ID" value="CEJ82522.1"/>
    <property type="molecule type" value="Genomic_DNA"/>
</dbReference>
<feature type="region of interest" description="Disordered" evidence="9">
    <location>
        <begin position="1"/>
        <end position="25"/>
    </location>
</feature>
<dbReference type="InterPro" id="IPR051061">
    <property type="entry name" value="Zinc_finger_trans_reg"/>
</dbReference>
<dbReference type="HOGENOM" id="CLU_015024_0_0_1"/>
<evidence type="ECO:0000256" key="6">
    <source>
        <dbReference type="ARBA" id="ARBA00023163"/>
    </source>
</evidence>
<evidence type="ECO:0000256" key="8">
    <source>
        <dbReference type="PROSITE-ProRule" id="PRU00042"/>
    </source>
</evidence>
<dbReference type="PANTHER" id="PTHR46179">
    <property type="entry name" value="ZINC FINGER PROTEIN"/>
    <property type="match status" value="1"/>
</dbReference>
<dbReference type="PROSITE" id="PS50157">
    <property type="entry name" value="ZINC_FINGER_C2H2_2"/>
    <property type="match status" value="1"/>
</dbReference>
<feature type="domain" description="C2H2-type" evidence="10">
    <location>
        <begin position="530"/>
        <end position="557"/>
    </location>
</feature>
<dbReference type="STRING" id="1531966.A0A0A1T8B8"/>
<sequence>MKDDEDSHAWMPPPGKHQFGGYQLNKNGDFLDQLPDFSGLANDSPWPLRTVAPSINDPSPYDALGMQPYYQAVPFSFGGSYRGPTLTSDPGTIPEDIGYDGAAFSADGTASIASYHAEDRSPETKQTEELFNTLQLARSRRGSKSARGSIGGYSEKKYRCTHCGHRSSTRAEFNKHNYRHIKPHHCTVPGCSRKEGFGTLNDLVRHKKSCHMEEGHGPMFACSHGECAKPNPGKPRKAFPRADNFRNHLKKLHKLEITAEDDLSKYHYWPSAEKSDYNDERDLRGIGEGPCATDLQSLSSEGMARHPSQLLNKDLLESPVQSQEQKELVDVGMIDDSAELLQAPTQPQPQPQLQQHHNHHTQLKDLAFSSMGPVTDDTYIHPAALTIGMYSPDSFSYPQAMPLPEMTGNTDISYPPQELNDLFPDVAETNGDHSPAVSLEQNFSAVGLSQATPAVVPEDGDEAMDETGTESSFIAASSYNAMLETGMDNSAIIKMLKTFPKELLELALRKEDEPGTSGAAEEPQRDKDGPQCQWCNKVFQRPCELKKHIKRHLKPYPCTFKGCSNRRFGSKNDWKRHESSQHETADQQSQTWFCDGSCNQVRFYPTKDAFAAHITQYHGVVGVSDLHAYISTSVFGGRQDRRFWCGFCAKVLDGGDGGSGAWTARCDHIDLHFSGKDGFDQGNMDNWRYLEDEPGMEQRKAMLESQASSSATTSVATSFSSAKSQSTATTTHLQPSPLEDRKRKGVSSPHVRQRAAKR</sequence>
<evidence type="ECO:0000256" key="9">
    <source>
        <dbReference type="SAM" id="MobiDB-lite"/>
    </source>
</evidence>
<keyword evidence="7" id="KW-0539">Nucleus</keyword>
<dbReference type="PANTHER" id="PTHR46179:SF13">
    <property type="entry name" value="C2H2-TYPE DOMAIN-CONTAINING PROTEIN"/>
    <property type="match status" value="1"/>
</dbReference>
<evidence type="ECO:0000259" key="10">
    <source>
        <dbReference type="PROSITE" id="PS50157"/>
    </source>
</evidence>
<dbReference type="SMART" id="SM00355">
    <property type="entry name" value="ZnF_C2H2"/>
    <property type="match status" value="6"/>
</dbReference>
<keyword evidence="6" id="KW-0804">Transcription</keyword>
<evidence type="ECO:0000256" key="3">
    <source>
        <dbReference type="ARBA" id="ARBA00022771"/>
    </source>
</evidence>
<name>A0A0A1T8B8_9HYPO</name>
<dbReference type="Proteomes" id="UP000039046">
    <property type="component" value="Unassembled WGS sequence"/>
</dbReference>
<dbReference type="OrthoDB" id="6077919at2759"/>
<dbReference type="AlphaFoldDB" id="A0A0A1T8B8"/>
<dbReference type="InterPro" id="IPR013087">
    <property type="entry name" value="Znf_C2H2_type"/>
</dbReference>
<evidence type="ECO:0000256" key="1">
    <source>
        <dbReference type="ARBA" id="ARBA00004123"/>
    </source>
</evidence>
<evidence type="ECO:0000313" key="11">
    <source>
        <dbReference type="EMBL" id="CEJ82522.1"/>
    </source>
</evidence>
<keyword evidence="5" id="KW-0805">Transcription regulation</keyword>
<keyword evidence="4" id="KW-0862">Zinc</keyword>
<proteinExistence type="predicted"/>
<feature type="region of interest" description="Disordered" evidence="9">
    <location>
        <begin position="509"/>
        <end position="531"/>
    </location>
</feature>
<feature type="compositionally biased region" description="Low complexity" evidence="9">
    <location>
        <begin position="705"/>
        <end position="731"/>
    </location>
</feature>
<protein>
    <recommendedName>
        <fullName evidence="10">C2H2-type domain-containing protein</fullName>
    </recommendedName>
</protein>
<reference evidence="11 12" key="1">
    <citation type="journal article" date="2015" name="Genome Announc.">
        <title>Draft Genome Sequence and Gene Annotation of the Entomopathogenic Fungus Verticillium hemipterigenum.</title>
        <authorList>
            <person name="Horn F."/>
            <person name="Habel A."/>
            <person name="Scharf D.H."/>
            <person name="Dworschak J."/>
            <person name="Brakhage A.A."/>
            <person name="Guthke R."/>
            <person name="Hertweck C."/>
            <person name="Linde J."/>
        </authorList>
    </citation>
    <scope>NUCLEOTIDE SEQUENCE [LARGE SCALE GENOMIC DNA]</scope>
</reference>
<evidence type="ECO:0000256" key="4">
    <source>
        <dbReference type="ARBA" id="ARBA00022833"/>
    </source>
</evidence>
<accession>A0A0A1T8B8</accession>
<organism evidence="11 12">
    <name type="scientific">[Torrubiella] hemipterigena</name>
    <dbReference type="NCBI Taxonomy" id="1531966"/>
    <lineage>
        <taxon>Eukaryota</taxon>
        <taxon>Fungi</taxon>
        <taxon>Dikarya</taxon>
        <taxon>Ascomycota</taxon>
        <taxon>Pezizomycotina</taxon>
        <taxon>Sordariomycetes</taxon>
        <taxon>Hypocreomycetidae</taxon>
        <taxon>Hypocreales</taxon>
        <taxon>Clavicipitaceae</taxon>
        <taxon>Clavicipitaceae incertae sedis</taxon>
        <taxon>'Torrubiella' clade</taxon>
    </lineage>
</organism>
<dbReference type="Gene3D" id="3.30.160.60">
    <property type="entry name" value="Classic Zinc Finger"/>
    <property type="match status" value="1"/>
</dbReference>
<keyword evidence="3 8" id="KW-0863">Zinc-finger</keyword>
<gene>
    <name evidence="11" type="ORF">VHEMI02582</name>
</gene>
<evidence type="ECO:0000313" key="12">
    <source>
        <dbReference type="Proteomes" id="UP000039046"/>
    </source>
</evidence>
<feature type="region of interest" description="Disordered" evidence="9">
    <location>
        <begin position="699"/>
        <end position="758"/>
    </location>
</feature>
<dbReference type="GO" id="GO:0005634">
    <property type="term" value="C:nucleus"/>
    <property type="evidence" value="ECO:0007669"/>
    <property type="project" value="UniProtKB-SubCell"/>
</dbReference>
<evidence type="ECO:0000256" key="7">
    <source>
        <dbReference type="ARBA" id="ARBA00023242"/>
    </source>
</evidence>
<comment type="subcellular location">
    <subcellularLocation>
        <location evidence="1">Nucleus</location>
    </subcellularLocation>
</comment>
<keyword evidence="12" id="KW-1185">Reference proteome</keyword>
<dbReference type="GO" id="GO:0006357">
    <property type="term" value="P:regulation of transcription by RNA polymerase II"/>
    <property type="evidence" value="ECO:0007669"/>
    <property type="project" value="TreeGrafter"/>
</dbReference>
<dbReference type="GO" id="GO:0008270">
    <property type="term" value="F:zinc ion binding"/>
    <property type="evidence" value="ECO:0007669"/>
    <property type="project" value="UniProtKB-KW"/>
</dbReference>
<evidence type="ECO:0000256" key="2">
    <source>
        <dbReference type="ARBA" id="ARBA00022723"/>
    </source>
</evidence>